<evidence type="ECO:0000256" key="1">
    <source>
        <dbReference type="ARBA" id="ARBA00022723"/>
    </source>
</evidence>
<reference evidence="3" key="2">
    <citation type="submission" date="2010-05" db="EMBL/GenBank/DDBJ databases">
        <title>The Genome Sequence of Magnaporthe poae strain ATCC 64411.</title>
        <authorList>
            <consortium name="The Broad Institute Genome Sequencing Platform"/>
            <consortium name="Broad Institute Genome Sequencing Center for Infectious Disease"/>
            <person name="Ma L.-J."/>
            <person name="Dead R."/>
            <person name="Young S."/>
            <person name="Zeng Q."/>
            <person name="Koehrsen M."/>
            <person name="Alvarado L."/>
            <person name="Berlin A."/>
            <person name="Chapman S.B."/>
            <person name="Chen Z."/>
            <person name="Freedman E."/>
            <person name="Gellesch M."/>
            <person name="Goldberg J."/>
            <person name="Griggs A."/>
            <person name="Gujja S."/>
            <person name="Heilman E.R."/>
            <person name="Heiman D."/>
            <person name="Hepburn T."/>
            <person name="Howarth C."/>
            <person name="Jen D."/>
            <person name="Larson L."/>
            <person name="Mehta T."/>
            <person name="Neiman D."/>
            <person name="Pearson M."/>
            <person name="Roberts A."/>
            <person name="Saif S."/>
            <person name="Shea T."/>
            <person name="Shenoy N."/>
            <person name="Sisk P."/>
            <person name="Stolte C."/>
            <person name="Sykes S."/>
            <person name="Walk T."/>
            <person name="White J."/>
            <person name="Yandava C."/>
            <person name="Haas B."/>
            <person name="Nusbaum C."/>
            <person name="Birren B."/>
        </authorList>
    </citation>
    <scope>NUCLEOTIDE SEQUENCE</scope>
    <source>
        <strain evidence="3">ATCC 64411</strain>
    </source>
</reference>
<dbReference type="EnsemblFungi" id="MAPG_01467T0">
    <property type="protein sequence ID" value="MAPG_01467T0"/>
    <property type="gene ID" value="MAPG_01467"/>
</dbReference>
<dbReference type="GO" id="GO:0016491">
    <property type="term" value="F:oxidoreductase activity"/>
    <property type="evidence" value="ECO:0007669"/>
    <property type="project" value="InterPro"/>
</dbReference>
<evidence type="ECO:0000313" key="3">
    <source>
        <dbReference type="EMBL" id="KLU82395.1"/>
    </source>
</evidence>
<dbReference type="AlphaFoldDB" id="A0A0C4DNS3"/>
<reference evidence="3" key="3">
    <citation type="submission" date="2011-03" db="EMBL/GenBank/DDBJ databases">
        <title>Annotation of Magnaporthe poae ATCC 64411.</title>
        <authorList>
            <person name="Ma L.-J."/>
            <person name="Dead R."/>
            <person name="Young S.K."/>
            <person name="Zeng Q."/>
            <person name="Gargeya S."/>
            <person name="Fitzgerald M."/>
            <person name="Haas B."/>
            <person name="Abouelleil A."/>
            <person name="Alvarado L."/>
            <person name="Arachchi H.M."/>
            <person name="Berlin A."/>
            <person name="Brown A."/>
            <person name="Chapman S.B."/>
            <person name="Chen Z."/>
            <person name="Dunbar C."/>
            <person name="Freedman E."/>
            <person name="Gearin G."/>
            <person name="Gellesch M."/>
            <person name="Goldberg J."/>
            <person name="Griggs A."/>
            <person name="Gujja S."/>
            <person name="Heiman D."/>
            <person name="Howarth C."/>
            <person name="Larson L."/>
            <person name="Lui A."/>
            <person name="MacDonald P.J.P."/>
            <person name="Mehta T."/>
            <person name="Montmayeur A."/>
            <person name="Murphy C."/>
            <person name="Neiman D."/>
            <person name="Pearson M."/>
            <person name="Priest M."/>
            <person name="Roberts A."/>
            <person name="Saif S."/>
            <person name="Shea T."/>
            <person name="Shenoy N."/>
            <person name="Sisk P."/>
            <person name="Stolte C."/>
            <person name="Sykes S."/>
            <person name="Yandava C."/>
            <person name="Wortman J."/>
            <person name="Nusbaum C."/>
            <person name="Birren B."/>
        </authorList>
    </citation>
    <scope>NUCLEOTIDE SEQUENCE</scope>
    <source>
        <strain evidence="3">ATCC 64411</strain>
    </source>
</reference>
<dbReference type="OrthoDB" id="6132182at2759"/>
<dbReference type="OMA" id="NCNQEYV"/>
<dbReference type="EMBL" id="ADBL01000353">
    <property type="status" value="NOT_ANNOTATED_CDS"/>
    <property type="molecule type" value="Genomic_DNA"/>
</dbReference>
<evidence type="ECO:0000259" key="2">
    <source>
        <dbReference type="Pfam" id="PF00264"/>
    </source>
</evidence>
<dbReference type="InterPro" id="IPR002227">
    <property type="entry name" value="Tyrosinase_Cu-bd"/>
</dbReference>
<dbReference type="VEuPathDB" id="FungiDB:MAPG_01467"/>
<dbReference type="EMBL" id="GL876966">
    <property type="protein sequence ID" value="KLU82395.1"/>
    <property type="molecule type" value="Genomic_DNA"/>
</dbReference>
<dbReference type="InterPro" id="IPR008922">
    <property type="entry name" value="Di-copper_centre_dom_sf"/>
</dbReference>
<dbReference type="Pfam" id="PF00264">
    <property type="entry name" value="Tyrosinase"/>
    <property type="match status" value="1"/>
</dbReference>
<evidence type="ECO:0000313" key="4">
    <source>
        <dbReference type="EnsemblFungi" id="MAPG_01467T0"/>
    </source>
</evidence>
<keyword evidence="1" id="KW-0479">Metal-binding</keyword>
<organism evidence="4 5">
    <name type="scientific">Magnaporthiopsis poae (strain ATCC 64411 / 73-15)</name>
    <name type="common">Kentucky bluegrass fungus</name>
    <name type="synonym">Magnaporthe poae</name>
    <dbReference type="NCBI Taxonomy" id="644358"/>
    <lineage>
        <taxon>Eukaryota</taxon>
        <taxon>Fungi</taxon>
        <taxon>Dikarya</taxon>
        <taxon>Ascomycota</taxon>
        <taxon>Pezizomycotina</taxon>
        <taxon>Sordariomycetes</taxon>
        <taxon>Sordariomycetidae</taxon>
        <taxon>Magnaporthales</taxon>
        <taxon>Magnaporthaceae</taxon>
        <taxon>Magnaporthiopsis</taxon>
    </lineage>
</organism>
<reference evidence="4" key="5">
    <citation type="submission" date="2015-06" db="UniProtKB">
        <authorList>
            <consortium name="EnsemblFungi"/>
        </authorList>
    </citation>
    <scope>IDENTIFICATION</scope>
    <source>
        <strain evidence="4">ATCC 64411</strain>
    </source>
</reference>
<reference evidence="4" key="4">
    <citation type="journal article" date="2015" name="G3 (Bethesda)">
        <title>Genome sequences of three phytopathogenic species of the Magnaporthaceae family of fungi.</title>
        <authorList>
            <person name="Okagaki L.H."/>
            <person name="Nunes C.C."/>
            <person name="Sailsbery J."/>
            <person name="Clay B."/>
            <person name="Brown D."/>
            <person name="John T."/>
            <person name="Oh Y."/>
            <person name="Young N."/>
            <person name="Fitzgerald M."/>
            <person name="Haas B.J."/>
            <person name="Zeng Q."/>
            <person name="Young S."/>
            <person name="Adiconis X."/>
            <person name="Fan L."/>
            <person name="Levin J.Z."/>
            <person name="Mitchell T.K."/>
            <person name="Okubara P.A."/>
            <person name="Farman M.L."/>
            <person name="Kohn L.M."/>
            <person name="Birren B."/>
            <person name="Ma L.-J."/>
            <person name="Dean R.A."/>
        </authorList>
    </citation>
    <scope>NUCLEOTIDE SEQUENCE</scope>
    <source>
        <strain evidence="4">ATCC 64411 / 73-15</strain>
    </source>
</reference>
<evidence type="ECO:0000313" key="5">
    <source>
        <dbReference type="Proteomes" id="UP000011715"/>
    </source>
</evidence>
<feature type="domain" description="Tyrosinase copper-binding" evidence="2">
    <location>
        <begin position="34"/>
        <end position="222"/>
    </location>
</feature>
<accession>A0A0C4DNS3</accession>
<dbReference type="GO" id="GO:0046872">
    <property type="term" value="F:metal ion binding"/>
    <property type="evidence" value="ECO:0007669"/>
    <property type="project" value="UniProtKB-KW"/>
</dbReference>
<dbReference type="EMBL" id="ADBL01000354">
    <property type="status" value="NOT_ANNOTATED_CDS"/>
    <property type="molecule type" value="Genomic_DNA"/>
</dbReference>
<proteinExistence type="predicted"/>
<dbReference type="PANTHER" id="PTHR11474">
    <property type="entry name" value="TYROSINASE FAMILY MEMBER"/>
    <property type="match status" value="1"/>
</dbReference>
<reference evidence="5" key="1">
    <citation type="submission" date="2010-05" db="EMBL/GenBank/DDBJ databases">
        <title>The genome sequence of Magnaporthe poae strain ATCC 64411.</title>
        <authorList>
            <person name="Ma L.-J."/>
            <person name="Dead R."/>
            <person name="Young S."/>
            <person name="Zeng Q."/>
            <person name="Koehrsen M."/>
            <person name="Alvarado L."/>
            <person name="Berlin A."/>
            <person name="Chapman S.B."/>
            <person name="Chen Z."/>
            <person name="Freedman E."/>
            <person name="Gellesch M."/>
            <person name="Goldberg J."/>
            <person name="Griggs A."/>
            <person name="Gujja S."/>
            <person name="Heilman E.R."/>
            <person name="Heiman D."/>
            <person name="Hepburn T."/>
            <person name="Howarth C."/>
            <person name="Jen D."/>
            <person name="Larson L."/>
            <person name="Mehta T."/>
            <person name="Neiman D."/>
            <person name="Pearson M."/>
            <person name="Roberts A."/>
            <person name="Saif S."/>
            <person name="Shea T."/>
            <person name="Shenoy N."/>
            <person name="Sisk P."/>
            <person name="Stolte C."/>
            <person name="Sykes S."/>
            <person name="Walk T."/>
            <person name="White J."/>
            <person name="Yandava C."/>
            <person name="Haas B."/>
            <person name="Nusbaum C."/>
            <person name="Birren B."/>
        </authorList>
    </citation>
    <scope>NUCLEOTIDE SEQUENCE [LARGE SCALE GENOMIC DNA]</scope>
    <source>
        <strain evidence="5">ATCC 64411 / 73-15</strain>
    </source>
</reference>
<dbReference type="InterPro" id="IPR050316">
    <property type="entry name" value="Tyrosinase/Hemocyanin"/>
</dbReference>
<dbReference type="SUPFAM" id="SSF48056">
    <property type="entry name" value="Di-copper centre-containing domain"/>
    <property type="match status" value="1"/>
</dbReference>
<dbReference type="PRINTS" id="PR00092">
    <property type="entry name" value="TYROSINASE"/>
</dbReference>
<protein>
    <recommendedName>
        <fullName evidence="2">Tyrosinase copper-binding domain-containing protein</fullName>
    </recommendedName>
</protein>
<dbReference type="Gene3D" id="1.10.1280.10">
    <property type="entry name" value="Di-copper center containing domain from catechol oxidase"/>
    <property type="match status" value="1"/>
</dbReference>
<dbReference type="eggNOG" id="ENOG502S31Y">
    <property type="taxonomic scope" value="Eukaryota"/>
</dbReference>
<dbReference type="PANTHER" id="PTHR11474:SF116">
    <property type="entry name" value="TYROSINASE"/>
    <property type="match status" value="1"/>
</dbReference>
<dbReference type="Proteomes" id="UP000011715">
    <property type="component" value="Unassembled WGS sequence"/>
</dbReference>
<sequence length="280" mass="31958">MDSRKMVWVKAVRCLYDLPPRGGFPPQIKNMAESMVYVHMQLMENIHRVGHFNVWHRLFLWYYQETLRDECGYPRELPLPWWDETKDAGRFHEASIFGPEYYGEAPMVVVDKDGNKQATCVRTGVLANLTLNVGPVKNITTPHCLARAVNETITAQTGQAFVDLANSYPRFWDMAVAQERGPHAFGHRGLGPIMGDMWSSPGDAIFYMHHTFVDRNYWAWQEANPEQRTYQIGGMNATVGPQSPSTLDSPIHFLGLFNGTTIRTLQDTQGGTPFCYVYDY</sequence>
<dbReference type="STRING" id="644358.A0A0C4DNS3"/>
<keyword evidence="5" id="KW-1185">Reference proteome</keyword>
<name>A0A0C4DNS3_MAGP6</name>
<gene>
    <name evidence="3" type="ORF">MAPG_01467</name>
</gene>